<keyword evidence="2" id="KW-0106">Calcium</keyword>
<dbReference type="GO" id="GO:0005509">
    <property type="term" value="F:calcium ion binding"/>
    <property type="evidence" value="ECO:0007669"/>
    <property type="project" value="InterPro"/>
</dbReference>
<dbReference type="SUPFAM" id="SSF47473">
    <property type="entry name" value="EF-hand"/>
    <property type="match status" value="1"/>
</dbReference>
<dbReference type="OrthoDB" id="1928947at2759"/>
<name>A0A388LPH9_CHABU</name>
<dbReference type="CDD" id="cd00051">
    <property type="entry name" value="EFh"/>
    <property type="match status" value="1"/>
</dbReference>
<dbReference type="Proteomes" id="UP000265515">
    <property type="component" value="Unassembled WGS sequence"/>
</dbReference>
<accession>A0A388LPH9</accession>
<dbReference type="FunFam" id="1.10.238.10:FF:000178">
    <property type="entry name" value="Calmodulin-2 A"/>
    <property type="match status" value="1"/>
</dbReference>
<feature type="domain" description="EF-hand" evidence="4">
    <location>
        <begin position="70"/>
        <end position="105"/>
    </location>
</feature>
<organism evidence="5 6">
    <name type="scientific">Chara braunii</name>
    <name type="common">Braun's stonewort</name>
    <dbReference type="NCBI Taxonomy" id="69332"/>
    <lineage>
        <taxon>Eukaryota</taxon>
        <taxon>Viridiplantae</taxon>
        <taxon>Streptophyta</taxon>
        <taxon>Charophyceae</taxon>
        <taxon>Charales</taxon>
        <taxon>Characeae</taxon>
        <taxon>Chara</taxon>
    </lineage>
</organism>
<sequence>MDYADNDQLTVERLRIAYWLRKRGKYVRPKLTQTQKVELRECFDLIDSDGSGAIDATELITAFKVLGFRVKKSEVEKMLAEVDSDGSGEVEYPEFEQIMTTKLDQQQRNNDNKNAQTLPFQLLATAYRRKKLMDAVMAGDKATRERLMAKADAAEAERAALSAENADQKWKRQNRPWIERMKDAQKKLKKLTLAEVFAKRMKNFTDGAIDPETGLPVFIAEAMDADMKDVFIRYLRREKGSERDLPDSLANLLVRNSVRRGSTAGVGGGYVRPQSRYKTIRAPKLLEGLNWLQKHPKEASNKPVLERQLMHLKAVQSIHQLLDSRQGRPTLNTSRT</sequence>
<evidence type="ECO:0000313" key="6">
    <source>
        <dbReference type="Proteomes" id="UP000265515"/>
    </source>
</evidence>
<dbReference type="InterPro" id="IPR018247">
    <property type="entry name" value="EF_Hand_1_Ca_BS"/>
</dbReference>
<evidence type="ECO:0000259" key="4">
    <source>
        <dbReference type="PROSITE" id="PS50222"/>
    </source>
</evidence>
<comment type="caution">
    <text evidence="5">The sequence shown here is derived from an EMBL/GenBank/DDBJ whole genome shotgun (WGS) entry which is preliminary data.</text>
</comment>
<dbReference type="OMA" id="PWIERMK"/>
<dbReference type="STRING" id="69332.A0A388LPH9"/>
<dbReference type="EMBL" id="BFEA01000468">
    <property type="protein sequence ID" value="GBG84237.1"/>
    <property type="molecule type" value="Genomic_DNA"/>
</dbReference>
<evidence type="ECO:0000256" key="2">
    <source>
        <dbReference type="ARBA" id="ARBA00022837"/>
    </source>
</evidence>
<dbReference type="Pfam" id="PF13499">
    <property type="entry name" value="EF-hand_7"/>
    <property type="match status" value="1"/>
</dbReference>
<dbReference type="PANTHER" id="PTHR23048:SF59">
    <property type="entry name" value="EF-HAND SUPERFAMILY PROTEIN"/>
    <property type="match status" value="1"/>
</dbReference>
<dbReference type="Gramene" id="GBG84237">
    <property type="protein sequence ID" value="GBG84237"/>
    <property type="gene ID" value="CBR_g38208"/>
</dbReference>
<dbReference type="PROSITE" id="PS50222">
    <property type="entry name" value="EF_HAND_2"/>
    <property type="match status" value="2"/>
</dbReference>
<keyword evidence="6" id="KW-1185">Reference proteome</keyword>
<evidence type="ECO:0000256" key="1">
    <source>
        <dbReference type="ARBA" id="ARBA00022737"/>
    </source>
</evidence>
<dbReference type="GO" id="GO:0016460">
    <property type="term" value="C:myosin II complex"/>
    <property type="evidence" value="ECO:0007669"/>
    <property type="project" value="TreeGrafter"/>
</dbReference>
<keyword evidence="3" id="KW-0175">Coiled coil</keyword>
<proteinExistence type="predicted"/>
<dbReference type="SMART" id="SM00054">
    <property type="entry name" value="EFh"/>
    <property type="match status" value="2"/>
</dbReference>
<evidence type="ECO:0000313" key="5">
    <source>
        <dbReference type="EMBL" id="GBG84237.1"/>
    </source>
</evidence>
<dbReference type="Gene3D" id="1.10.238.10">
    <property type="entry name" value="EF-hand"/>
    <property type="match status" value="1"/>
</dbReference>
<gene>
    <name evidence="5" type="ORF">CBR_g38208</name>
</gene>
<dbReference type="InterPro" id="IPR050230">
    <property type="entry name" value="CALM/Myosin/TropC-like"/>
</dbReference>
<feature type="coiled-coil region" evidence="3">
    <location>
        <begin position="144"/>
        <end position="171"/>
    </location>
</feature>
<dbReference type="AlphaFoldDB" id="A0A388LPH9"/>
<dbReference type="PANTHER" id="PTHR23048">
    <property type="entry name" value="MYOSIN LIGHT CHAIN 1, 3"/>
    <property type="match status" value="1"/>
</dbReference>
<feature type="domain" description="EF-hand" evidence="4">
    <location>
        <begin position="34"/>
        <end position="69"/>
    </location>
</feature>
<evidence type="ECO:0000256" key="3">
    <source>
        <dbReference type="SAM" id="Coils"/>
    </source>
</evidence>
<keyword evidence="1" id="KW-0677">Repeat</keyword>
<dbReference type="PROSITE" id="PS00018">
    <property type="entry name" value="EF_HAND_1"/>
    <property type="match status" value="2"/>
</dbReference>
<reference evidence="5 6" key="1">
    <citation type="journal article" date="2018" name="Cell">
        <title>The Chara Genome: Secondary Complexity and Implications for Plant Terrestrialization.</title>
        <authorList>
            <person name="Nishiyama T."/>
            <person name="Sakayama H."/>
            <person name="Vries J.D."/>
            <person name="Buschmann H."/>
            <person name="Saint-Marcoux D."/>
            <person name="Ullrich K.K."/>
            <person name="Haas F.B."/>
            <person name="Vanderstraeten L."/>
            <person name="Becker D."/>
            <person name="Lang D."/>
            <person name="Vosolsobe S."/>
            <person name="Rombauts S."/>
            <person name="Wilhelmsson P.K.I."/>
            <person name="Janitza P."/>
            <person name="Kern R."/>
            <person name="Heyl A."/>
            <person name="Rumpler F."/>
            <person name="Villalobos L.I.A.C."/>
            <person name="Clay J.M."/>
            <person name="Skokan R."/>
            <person name="Toyoda A."/>
            <person name="Suzuki Y."/>
            <person name="Kagoshima H."/>
            <person name="Schijlen E."/>
            <person name="Tajeshwar N."/>
            <person name="Catarino B."/>
            <person name="Hetherington A.J."/>
            <person name="Saltykova A."/>
            <person name="Bonnot C."/>
            <person name="Breuninger H."/>
            <person name="Symeonidi A."/>
            <person name="Radhakrishnan G.V."/>
            <person name="Van Nieuwerburgh F."/>
            <person name="Deforce D."/>
            <person name="Chang C."/>
            <person name="Karol K.G."/>
            <person name="Hedrich R."/>
            <person name="Ulvskov P."/>
            <person name="Glockner G."/>
            <person name="Delwiche C.F."/>
            <person name="Petrasek J."/>
            <person name="Van de Peer Y."/>
            <person name="Friml J."/>
            <person name="Beilby M."/>
            <person name="Dolan L."/>
            <person name="Kohara Y."/>
            <person name="Sugano S."/>
            <person name="Fujiyama A."/>
            <person name="Delaux P.-M."/>
            <person name="Quint M."/>
            <person name="TheiBen G."/>
            <person name="Hagemann M."/>
            <person name="Harholt J."/>
            <person name="Dunand C."/>
            <person name="Zachgo S."/>
            <person name="Langdale J."/>
            <person name="Maumus F."/>
            <person name="Straeten D.V.D."/>
            <person name="Gould S.B."/>
            <person name="Rensing S.A."/>
        </authorList>
    </citation>
    <scope>NUCLEOTIDE SEQUENCE [LARGE SCALE GENOMIC DNA]</scope>
    <source>
        <strain evidence="5 6">S276</strain>
    </source>
</reference>
<protein>
    <recommendedName>
        <fullName evidence="4">EF-hand domain-containing protein</fullName>
    </recommendedName>
</protein>
<dbReference type="InterPro" id="IPR002048">
    <property type="entry name" value="EF_hand_dom"/>
</dbReference>
<dbReference type="InterPro" id="IPR011992">
    <property type="entry name" value="EF-hand-dom_pair"/>
</dbReference>